<evidence type="ECO:0000313" key="2">
    <source>
        <dbReference type="EMBL" id="SVE60028.1"/>
    </source>
</evidence>
<sequence>MDLILLFIDSLQIWHFFIVAILFLGLSALIGDTDILPWISFSLFLVGLMDYFGTGALPQLIALPVFIFISILLARKLLYSDDTTSIAEDIDSMKGQKIRVIKVASDSKYSGEGMSTNGKRWNIKHCHQKELENDSYYLCMEIEGLTLLVDHIKGE</sequence>
<name>A0A383EVB5_9ZZZZ</name>
<accession>A0A383EVB5</accession>
<gene>
    <name evidence="2" type="ORF">METZ01_LOCUS512882</name>
</gene>
<evidence type="ECO:0000256" key="1">
    <source>
        <dbReference type="SAM" id="Phobius"/>
    </source>
</evidence>
<organism evidence="2">
    <name type="scientific">marine metagenome</name>
    <dbReference type="NCBI Taxonomy" id="408172"/>
    <lineage>
        <taxon>unclassified sequences</taxon>
        <taxon>metagenomes</taxon>
        <taxon>ecological metagenomes</taxon>
    </lineage>
</organism>
<keyword evidence="1" id="KW-1133">Transmembrane helix</keyword>
<dbReference type="EMBL" id="UINC01228632">
    <property type="protein sequence ID" value="SVE60028.1"/>
    <property type="molecule type" value="Genomic_DNA"/>
</dbReference>
<feature type="transmembrane region" description="Helical" evidence="1">
    <location>
        <begin position="12"/>
        <end position="31"/>
    </location>
</feature>
<proteinExistence type="predicted"/>
<reference evidence="2" key="1">
    <citation type="submission" date="2018-05" db="EMBL/GenBank/DDBJ databases">
        <authorList>
            <person name="Lanie J.A."/>
            <person name="Ng W.-L."/>
            <person name="Kazmierczak K.M."/>
            <person name="Andrzejewski T.M."/>
            <person name="Davidsen T.M."/>
            <person name="Wayne K.J."/>
            <person name="Tettelin H."/>
            <person name="Glass J.I."/>
            <person name="Rusch D."/>
            <person name="Podicherti R."/>
            <person name="Tsui H.-C.T."/>
            <person name="Winkler M.E."/>
        </authorList>
    </citation>
    <scope>NUCLEOTIDE SEQUENCE</scope>
</reference>
<feature type="transmembrane region" description="Helical" evidence="1">
    <location>
        <begin position="51"/>
        <end position="74"/>
    </location>
</feature>
<evidence type="ECO:0008006" key="3">
    <source>
        <dbReference type="Google" id="ProtNLM"/>
    </source>
</evidence>
<keyword evidence="1" id="KW-0812">Transmembrane</keyword>
<protein>
    <recommendedName>
        <fullName evidence="3">NfeD-like C-terminal domain-containing protein</fullName>
    </recommendedName>
</protein>
<keyword evidence="1" id="KW-0472">Membrane</keyword>
<dbReference type="AlphaFoldDB" id="A0A383EVB5"/>